<dbReference type="NCBIfam" id="TIGR00453">
    <property type="entry name" value="ispD"/>
    <property type="match status" value="1"/>
</dbReference>
<evidence type="ECO:0000256" key="1">
    <source>
        <dbReference type="ARBA" id="ARBA00001282"/>
    </source>
</evidence>
<dbReference type="PROSITE" id="PS01295">
    <property type="entry name" value="ISPD"/>
    <property type="match status" value="1"/>
</dbReference>
<name>A0ABV6BD67_9GAMM</name>
<evidence type="ECO:0000256" key="7">
    <source>
        <dbReference type="HAMAP-Rule" id="MF_00108"/>
    </source>
</evidence>
<feature type="site" description="Positions MEP for the nucleophilic attack" evidence="7">
    <location>
        <position position="213"/>
    </location>
</feature>
<accession>A0ABV6BD67</accession>
<evidence type="ECO:0000256" key="5">
    <source>
        <dbReference type="ARBA" id="ARBA00022695"/>
    </source>
</evidence>
<dbReference type="PANTHER" id="PTHR32125">
    <property type="entry name" value="2-C-METHYL-D-ERYTHRITOL 4-PHOSPHATE CYTIDYLYLTRANSFERASE, CHLOROPLASTIC"/>
    <property type="match status" value="1"/>
</dbReference>
<feature type="site" description="Positions MEP for the nucleophilic attack" evidence="7">
    <location>
        <position position="157"/>
    </location>
</feature>
<keyword evidence="9" id="KW-1185">Reference proteome</keyword>
<proteinExistence type="inferred from homology"/>
<dbReference type="Proteomes" id="UP001589813">
    <property type="component" value="Unassembled WGS sequence"/>
</dbReference>
<comment type="catalytic activity">
    <reaction evidence="1 7">
        <text>2-C-methyl-D-erythritol 4-phosphate + CTP + H(+) = 4-CDP-2-C-methyl-D-erythritol + diphosphate</text>
        <dbReference type="Rhea" id="RHEA:13429"/>
        <dbReference type="ChEBI" id="CHEBI:15378"/>
        <dbReference type="ChEBI" id="CHEBI:33019"/>
        <dbReference type="ChEBI" id="CHEBI:37563"/>
        <dbReference type="ChEBI" id="CHEBI:57823"/>
        <dbReference type="ChEBI" id="CHEBI:58262"/>
        <dbReference type="EC" id="2.7.7.60"/>
    </reaction>
</comment>
<keyword evidence="5 7" id="KW-0548">Nucleotidyltransferase</keyword>
<sequence>MTIAMLIPAAGVGSRMQADRPKQYLQLADKTVLEHTAAKLLALPQTTRLFLALSPTDPYFDQLPLAADPKVCRVAGGAERADSVLAGLMAIDASEFPWTLVHDAARPLVQLSDIQQLIEVCLGSGQGGILASPVRDTMKRGHIPGQGPSLVEHTVERRQLWHALTPQLFPTLLLRDALSRALAAGVAITDEASAMEWAGHPVQLIPGRADNLKITQPEDLALARFYLEQA</sequence>
<dbReference type="InterPro" id="IPR018294">
    <property type="entry name" value="ISPD_synthase_CS"/>
</dbReference>
<keyword evidence="6 7" id="KW-0414">Isoprene biosynthesis</keyword>
<evidence type="ECO:0000313" key="8">
    <source>
        <dbReference type="EMBL" id="MFC0048815.1"/>
    </source>
</evidence>
<comment type="function">
    <text evidence="7">Catalyzes the formation of 4-diphosphocytidyl-2-C-methyl-D-erythritol from CTP and 2-C-methyl-D-erythritol 4-phosphate (MEP).</text>
</comment>
<comment type="caution">
    <text evidence="8">The sequence shown here is derived from an EMBL/GenBank/DDBJ whole genome shotgun (WGS) entry which is preliminary data.</text>
</comment>
<feature type="site" description="Transition state stabilizer" evidence="7">
    <location>
        <position position="15"/>
    </location>
</feature>
<protein>
    <recommendedName>
        <fullName evidence="7">2-C-methyl-D-erythritol 4-phosphate cytidylyltransferase</fullName>
        <ecNumber evidence="7">2.7.7.60</ecNumber>
    </recommendedName>
    <alternativeName>
        <fullName evidence="7">4-diphosphocytidyl-2C-methyl-D-erythritol synthase</fullName>
    </alternativeName>
    <alternativeName>
        <fullName evidence="7">MEP cytidylyltransferase</fullName>
        <shortName evidence="7">MCT</shortName>
    </alternativeName>
</protein>
<evidence type="ECO:0000256" key="2">
    <source>
        <dbReference type="ARBA" id="ARBA00004787"/>
    </source>
</evidence>
<dbReference type="InterPro" id="IPR050088">
    <property type="entry name" value="IspD/TarI_cytidylyltransf_bact"/>
</dbReference>
<dbReference type="SUPFAM" id="SSF53448">
    <property type="entry name" value="Nucleotide-diphospho-sugar transferases"/>
    <property type="match status" value="1"/>
</dbReference>
<evidence type="ECO:0000313" key="9">
    <source>
        <dbReference type="Proteomes" id="UP001589813"/>
    </source>
</evidence>
<evidence type="ECO:0000256" key="3">
    <source>
        <dbReference type="ARBA" id="ARBA00009789"/>
    </source>
</evidence>
<evidence type="ECO:0000256" key="6">
    <source>
        <dbReference type="ARBA" id="ARBA00023229"/>
    </source>
</evidence>
<dbReference type="EC" id="2.7.7.60" evidence="7"/>
<dbReference type="InterPro" id="IPR029044">
    <property type="entry name" value="Nucleotide-diphossugar_trans"/>
</dbReference>
<dbReference type="Pfam" id="PF01128">
    <property type="entry name" value="IspD"/>
    <property type="match status" value="1"/>
</dbReference>
<dbReference type="InterPro" id="IPR001228">
    <property type="entry name" value="IspD"/>
</dbReference>
<dbReference type="RefSeq" id="WP_377243553.1">
    <property type="nucleotide sequence ID" value="NZ_JBHLXP010000003.1"/>
</dbReference>
<comment type="similarity">
    <text evidence="3 7">Belongs to the IspD/TarI cytidylyltransferase family. IspD subfamily.</text>
</comment>
<comment type="pathway">
    <text evidence="2 7">Isoprenoid biosynthesis; isopentenyl diphosphate biosynthesis via DXP pathway; isopentenyl diphosphate from 1-deoxy-D-xylulose 5-phosphate: step 2/6.</text>
</comment>
<evidence type="ECO:0000256" key="4">
    <source>
        <dbReference type="ARBA" id="ARBA00022679"/>
    </source>
</evidence>
<dbReference type="GO" id="GO:0050518">
    <property type="term" value="F:2-C-methyl-D-erythritol 4-phosphate cytidylyltransferase activity"/>
    <property type="evidence" value="ECO:0007669"/>
    <property type="project" value="UniProtKB-EC"/>
</dbReference>
<dbReference type="InterPro" id="IPR034683">
    <property type="entry name" value="IspD/TarI"/>
</dbReference>
<feature type="site" description="Transition state stabilizer" evidence="7">
    <location>
        <position position="22"/>
    </location>
</feature>
<gene>
    <name evidence="7 8" type="primary">ispD</name>
    <name evidence="8" type="ORF">ACFFJP_11030</name>
</gene>
<keyword evidence="4 7" id="KW-0808">Transferase</keyword>
<dbReference type="CDD" id="cd02516">
    <property type="entry name" value="CDP-ME_synthetase"/>
    <property type="match status" value="1"/>
</dbReference>
<dbReference type="EMBL" id="JBHLXP010000003">
    <property type="protein sequence ID" value="MFC0048815.1"/>
    <property type="molecule type" value="Genomic_DNA"/>
</dbReference>
<dbReference type="Gene3D" id="3.90.550.10">
    <property type="entry name" value="Spore Coat Polysaccharide Biosynthesis Protein SpsA, Chain A"/>
    <property type="match status" value="1"/>
</dbReference>
<dbReference type="PANTHER" id="PTHR32125:SF4">
    <property type="entry name" value="2-C-METHYL-D-ERYTHRITOL 4-PHOSPHATE CYTIDYLYLTRANSFERASE, CHLOROPLASTIC"/>
    <property type="match status" value="1"/>
</dbReference>
<dbReference type="HAMAP" id="MF_00108">
    <property type="entry name" value="IspD"/>
    <property type="match status" value="1"/>
</dbReference>
<reference evidence="8 9" key="1">
    <citation type="submission" date="2024-09" db="EMBL/GenBank/DDBJ databases">
        <authorList>
            <person name="Sun Q."/>
            <person name="Mori K."/>
        </authorList>
    </citation>
    <scope>NUCLEOTIDE SEQUENCE [LARGE SCALE GENOMIC DNA]</scope>
    <source>
        <strain evidence="8 9">KCTC 23315</strain>
    </source>
</reference>
<organism evidence="8 9">
    <name type="scientific">Rheinheimera tilapiae</name>
    <dbReference type="NCBI Taxonomy" id="875043"/>
    <lineage>
        <taxon>Bacteria</taxon>
        <taxon>Pseudomonadati</taxon>
        <taxon>Pseudomonadota</taxon>
        <taxon>Gammaproteobacteria</taxon>
        <taxon>Chromatiales</taxon>
        <taxon>Chromatiaceae</taxon>
        <taxon>Rheinheimera</taxon>
    </lineage>
</organism>